<feature type="binding site" evidence="4">
    <location>
        <position position="121"/>
    </location>
    <ligand>
        <name>FAD</name>
        <dbReference type="ChEBI" id="CHEBI:57692"/>
    </ligand>
</feature>
<dbReference type="InterPro" id="IPR016156">
    <property type="entry name" value="FAD/NAD-linked_Rdtase_dimer_sf"/>
</dbReference>
<evidence type="ECO:0000256" key="4">
    <source>
        <dbReference type="PIRSR" id="PIRSR000350-3"/>
    </source>
</evidence>
<sequence length="489" mass="50627">MTADNSSSGSRVDVVVIGGGAVGENVAGRTAAAGLDTVLVENSLIGGECSYWACMPSKALLHPGTALAAARSLPGAAEAVTGDLDAREVLARRNAFTSNWDDASQADWVRDAGIRLIRGTGTLTAPRDVQVRTGDGEVVHLHARFAVVLATGSYPTPPPIPGLDTVDYWTTREATSAQEVPQSLAVVGGGVAGTELAQAWARLGARVTLLARHDVLGSFPEPARALVKASLEADGVDLRLHCSPTGVRETGDGISLSLDDGDTVVAEKLLVATGRTPALAGLGLEKLIEDGALPADPKLADPRHGVLVTDPSGLAAGTDWLYAVGDAAGKVLLTHQGKYEARAAGSAIAARARGKLQGRPSDWSAEAATADERAVPQVVFTDPEVAQVGLDLPAARAAGFNASETALDIDVAGAALLRRDYSGWASMVVDEDRHVVLGMCFAGPGVSELLHAATIAVVGQVPLDRLWHAVPAYPTVSEVWLRLLEKYGL</sequence>
<dbReference type="GO" id="GO:0050660">
    <property type="term" value="F:flavin adenine dinucleotide binding"/>
    <property type="evidence" value="ECO:0007669"/>
    <property type="project" value="TreeGrafter"/>
</dbReference>
<reference evidence="8" key="1">
    <citation type="submission" date="2014-07" db="EMBL/GenBank/DDBJ databases">
        <authorList>
            <person name="Urmite Genomes Urmite Genomes"/>
        </authorList>
    </citation>
    <scope>NUCLEOTIDE SEQUENCE</scope>
    <source>
        <strain evidence="8">11W110_air</strain>
    </source>
</reference>
<feature type="domain" description="FAD/NAD(P)-binding" evidence="7">
    <location>
        <begin position="13"/>
        <end position="336"/>
    </location>
</feature>
<feature type="binding site" evidence="4">
    <location>
        <position position="274"/>
    </location>
    <ligand>
        <name>NAD(+)</name>
        <dbReference type="ChEBI" id="CHEBI:57540"/>
    </ligand>
</feature>
<dbReference type="PATRIC" id="fig|1461584.3.peg.92"/>
<feature type="domain" description="Pyridine nucleotide-disulphide oxidoreductase dimerisation" evidence="6">
    <location>
        <begin position="375"/>
        <end position="480"/>
    </location>
</feature>
<organism evidence="8">
    <name type="scientific">Arthrobacter saudimassiliensis</name>
    <dbReference type="NCBI Taxonomy" id="1461584"/>
    <lineage>
        <taxon>Bacteria</taxon>
        <taxon>Bacillati</taxon>
        <taxon>Actinomycetota</taxon>
        <taxon>Actinomycetes</taxon>
        <taxon>Micrococcales</taxon>
        <taxon>Micrococcaceae</taxon>
        <taxon>Arthrobacter</taxon>
    </lineage>
</organism>
<feature type="binding site" evidence="4">
    <location>
        <position position="58"/>
    </location>
    <ligand>
        <name>FAD</name>
        <dbReference type="ChEBI" id="CHEBI:57692"/>
    </ligand>
</feature>
<name>A0A078MKE3_9MICC</name>
<evidence type="ECO:0000259" key="7">
    <source>
        <dbReference type="Pfam" id="PF07992"/>
    </source>
</evidence>
<evidence type="ECO:0000256" key="1">
    <source>
        <dbReference type="ARBA" id="ARBA00007532"/>
    </source>
</evidence>
<dbReference type="PRINTS" id="PR00368">
    <property type="entry name" value="FADPNR"/>
</dbReference>
<dbReference type="PANTHER" id="PTHR43014:SF2">
    <property type="entry name" value="MERCURIC REDUCTASE"/>
    <property type="match status" value="1"/>
</dbReference>
<dbReference type="EMBL" id="LN483070">
    <property type="protein sequence ID" value="CEA06724.1"/>
    <property type="molecule type" value="Genomic_DNA"/>
</dbReference>
<feature type="disulfide bond" description="Redox-active" evidence="5">
    <location>
        <begin position="49"/>
        <end position="54"/>
    </location>
</feature>
<dbReference type="InterPro" id="IPR036188">
    <property type="entry name" value="FAD/NAD-bd_sf"/>
</dbReference>
<protein>
    <submittedName>
        <fullName evidence="8">Dihydrolipoyl dehydrogenase</fullName>
    </submittedName>
</protein>
<dbReference type="Pfam" id="PF07992">
    <property type="entry name" value="Pyr_redox_2"/>
    <property type="match status" value="1"/>
</dbReference>
<dbReference type="SUPFAM" id="SSF51905">
    <property type="entry name" value="FAD/NAD(P)-binding domain"/>
    <property type="match status" value="1"/>
</dbReference>
<dbReference type="PIRSF" id="PIRSF000350">
    <property type="entry name" value="Mercury_reductase_MerA"/>
    <property type="match status" value="1"/>
</dbReference>
<proteinExistence type="inferred from homology"/>
<comment type="cofactor">
    <cofactor evidence="4">
        <name>FAD</name>
        <dbReference type="ChEBI" id="CHEBI:57692"/>
    </cofactor>
    <text evidence="4">Binds 1 FAD per subunit.</text>
</comment>
<keyword evidence="4" id="KW-0547">Nucleotide-binding</keyword>
<comment type="similarity">
    <text evidence="1">Belongs to the class-I pyridine nucleotide-disulfide oxidoreductase family.</text>
</comment>
<accession>A0A078MKE3</accession>
<gene>
    <name evidence="8" type="primary">lpd</name>
    <name evidence="8" type="ORF">BN1051_00096</name>
</gene>
<dbReference type="Pfam" id="PF02852">
    <property type="entry name" value="Pyr_redox_dim"/>
    <property type="match status" value="1"/>
</dbReference>
<dbReference type="InterPro" id="IPR001100">
    <property type="entry name" value="Pyr_nuc-diS_OxRdtase"/>
</dbReference>
<dbReference type="PANTHER" id="PTHR43014">
    <property type="entry name" value="MERCURIC REDUCTASE"/>
    <property type="match status" value="1"/>
</dbReference>
<feature type="binding site" evidence="4">
    <location>
        <position position="326"/>
    </location>
    <ligand>
        <name>FAD</name>
        <dbReference type="ChEBI" id="CHEBI:57692"/>
    </ligand>
</feature>
<dbReference type="Gene3D" id="3.50.50.60">
    <property type="entry name" value="FAD/NAD(P)-binding domain"/>
    <property type="match status" value="2"/>
</dbReference>
<keyword evidence="2" id="KW-0285">Flavoprotein</keyword>
<keyword evidence="3 4" id="KW-0274">FAD</keyword>
<dbReference type="SUPFAM" id="SSF55424">
    <property type="entry name" value="FAD/NAD-linked reductases, dimerisation (C-terminal) domain"/>
    <property type="match status" value="1"/>
</dbReference>
<dbReference type="PRINTS" id="PR00411">
    <property type="entry name" value="PNDRDTASEI"/>
</dbReference>
<evidence type="ECO:0000256" key="3">
    <source>
        <dbReference type="ARBA" id="ARBA00022827"/>
    </source>
</evidence>
<dbReference type="Gene3D" id="3.30.390.30">
    <property type="match status" value="1"/>
</dbReference>
<evidence type="ECO:0000313" key="8">
    <source>
        <dbReference type="EMBL" id="CEA06724.1"/>
    </source>
</evidence>
<evidence type="ECO:0000256" key="5">
    <source>
        <dbReference type="PIRSR" id="PIRSR000350-4"/>
    </source>
</evidence>
<feature type="binding site" evidence="4">
    <location>
        <begin position="188"/>
        <end position="195"/>
    </location>
    <ligand>
        <name>NAD(+)</name>
        <dbReference type="ChEBI" id="CHEBI:57540"/>
    </ligand>
</feature>
<dbReference type="AlphaFoldDB" id="A0A078MKE3"/>
<feature type="binding site" evidence="4">
    <location>
        <begin position="151"/>
        <end position="153"/>
    </location>
    <ligand>
        <name>FAD</name>
        <dbReference type="ChEBI" id="CHEBI:57692"/>
    </ligand>
</feature>
<dbReference type="InterPro" id="IPR004099">
    <property type="entry name" value="Pyr_nucl-diS_OxRdtase_dimer"/>
</dbReference>
<evidence type="ECO:0000256" key="2">
    <source>
        <dbReference type="ARBA" id="ARBA00022630"/>
    </source>
</evidence>
<dbReference type="GO" id="GO:0003955">
    <property type="term" value="F:NAD(P)H dehydrogenase (quinone) activity"/>
    <property type="evidence" value="ECO:0007669"/>
    <property type="project" value="TreeGrafter"/>
</dbReference>
<keyword evidence="4" id="KW-0520">NAD</keyword>
<dbReference type="InterPro" id="IPR023753">
    <property type="entry name" value="FAD/NAD-binding_dom"/>
</dbReference>
<evidence type="ECO:0000259" key="6">
    <source>
        <dbReference type="Pfam" id="PF02852"/>
    </source>
</evidence>